<keyword evidence="3" id="KW-0808">Transferase</keyword>
<dbReference type="PROSITE" id="PS50011">
    <property type="entry name" value="PROTEIN_KINASE_DOM"/>
    <property type="match status" value="1"/>
</dbReference>
<proteinExistence type="predicted"/>
<dbReference type="PROSITE" id="PS00108">
    <property type="entry name" value="PROTEIN_KINASE_ST"/>
    <property type="match status" value="1"/>
</dbReference>
<dbReference type="SUPFAM" id="SSF56112">
    <property type="entry name" value="Protein kinase-like (PK-like)"/>
    <property type="match status" value="1"/>
</dbReference>
<comment type="catalytic activity">
    <reaction evidence="8">
        <text>L-seryl-[protein] + ATP = O-phospho-L-seryl-[protein] + ADP + H(+)</text>
        <dbReference type="Rhea" id="RHEA:17989"/>
        <dbReference type="Rhea" id="RHEA-COMP:9863"/>
        <dbReference type="Rhea" id="RHEA-COMP:11604"/>
        <dbReference type="ChEBI" id="CHEBI:15378"/>
        <dbReference type="ChEBI" id="CHEBI:29999"/>
        <dbReference type="ChEBI" id="CHEBI:30616"/>
        <dbReference type="ChEBI" id="CHEBI:83421"/>
        <dbReference type="ChEBI" id="CHEBI:456216"/>
        <dbReference type="EC" id="2.7.11.1"/>
    </reaction>
</comment>
<feature type="compositionally biased region" description="Basic and acidic residues" evidence="9">
    <location>
        <begin position="944"/>
        <end position="958"/>
    </location>
</feature>
<dbReference type="AlphaFoldDB" id="A0A6A6P0U9"/>
<dbReference type="EC" id="2.7.11.1" evidence="1"/>
<evidence type="ECO:0000256" key="9">
    <source>
        <dbReference type="SAM" id="MobiDB-lite"/>
    </source>
</evidence>
<feature type="region of interest" description="Disordered" evidence="9">
    <location>
        <begin position="1"/>
        <end position="51"/>
    </location>
</feature>
<evidence type="ECO:0000256" key="8">
    <source>
        <dbReference type="ARBA" id="ARBA00048679"/>
    </source>
</evidence>
<feature type="domain" description="Protein kinase" evidence="10">
    <location>
        <begin position="381"/>
        <end position="765"/>
    </location>
</feature>
<dbReference type="GO" id="GO:0005524">
    <property type="term" value="F:ATP binding"/>
    <property type="evidence" value="ECO:0007669"/>
    <property type="project" value="UniProtKB-KW"/>
</dbReference>
<keyword evidence="5" id="KW-0418">Kinase</keyword>
<evidence type="ECO:0000256" key="3">
    <source>
        <dbReference type="ARBA" id="ARBA00022679"/>
    </source>
</evidence>
<evidence type="ECO:0000256" key="4">
    <source>
        <dbReference type="ARBA" id="ARBA00022741"/>
    </source>
</evidence>
<dbReference type="Gene3D" id="1.10.510.10">
    <property type="entry name" value="Transferase(Phosphotransferase) domain 1"/>
    <property type="match status" value="1"/>
</dbReference>
<dbReference type="Pfam" id="PF00069">
    <property type="entry name" value="Pkinase"/>
    <property type="match status" value="2"/>
</dbReference>
<feature type="region of interest" description="Disordered" evidence="9">
    <location>
        <begin position="104"/>
        <end position="238"/>
    </location>
</feature>
<comment type="catalytic activity">
    <reaction evidence="7">
        <text>L-threonyl-[protein] + ATP = O-phospho-L-threonyl-[protein] + ADP + H(+)</text>
        <dbReference type="Rhea" id="RHEA:46608"/>
        <dbReference type="Rhea" id="RHEA-COMP:11060"/>
        <dbReference type="Rhea" id="RHEA-COMP:11605"/>
        <dbReference type="ChEBI" id="CHEBI:15378"/>
        <dbReference type="ChEBI" id="CHEBI:30013"/>
        <dbReference type="ChEBI" id="CHEBI:30616"/>
        <dbReference type="ChEBI" id="CHEBI:61977"/>
        <dbReference type="ChEBI" id="CHEBI:456216"/>
        <dbReference type="EC" id="2.7.11.1"/>
    </reaction>
</comment>
<sequence length="1059" mass="119302">MIQFINSKKRKAAGSHSDASTNQQGLLSRTSSSSTSLAPAGPTPCESTKSSKLKRTSRLLFFLGLGKLARRSSEASGNIRDLHDGPSCAALSVYDRNAASSHLATEGSTSTDTCRHSLPTCHPNAGIEVDGPSDRPTSYTGSSQSVAKHVTTSSSYSRRNSRRLPFVFNQQTVVRRRSPHKRLNVPRSPDPMPHHTPEQFAEEGGEPQGNQLPLSSSPLSSPVTSHTTLSPTTTGKTSFFSDAIIGRSGEAKFFRDLGIARINTNSTGQDDGRRTSRDSCQMEPVYESIEPSIRTVEIVASAKSFFETYFNRIVSTPMSPRSERRRDLKDFFAKCKTPEEEQSAIMNRWVEAESENLRQCRALRSKAFVRRTYSSRCIGGYETVRVLGKGSFGVVRLVQTIPETSQQLPVQNPHRHESIRSVGSEAKSKVECKDFGRPEPQLFAMKVIRKSEMLRLSQEAHLRLERDYLVAAEKSRWVVPLISSFQDSHNLYLVMEYMVGGDFLAYLMREDVLHEHVARFYIAEMILCIEEVHRMNLIHRDVKPDNFLISSSGHLKISDFGLAFDGHWSHNQKYYNERRWSLIEKFGIKIRGDVSDRDQDEREEASKKIGNVLNRCFAGRGKKTPEPQAEPEDTAENVLKTLNHRHMKEFARSIVGTSQYMAPEVVEGENYDGRCDWWSIGVILYECLFGYTPFFAETRSRTKWNIKFHQQCLCFPDRPRVNRPKEEAIALAPVSACAVHLISSLLVVRDRRLSCQRYRDNDAVLTKEPKGTLRRRRTSEPGENSLHSNNPPPQSIRTGQGGVVPVAHHPDHPRCTSQEQQLRRPHFVFTDDAEDIKSHPWFTGTHWDRLHEMRPPFVPRVRSGQSVAKYFEPESEICTHSEDLDGAVSLSDSEVEEAVKEVEGVANVDEAGKPNIRHEHWGHEHESQMLEGTRAGSGTQQEITGEKRAKGAPKKNDDGVAAIEGGETGDQKSKKILRKIERKRPRDKILRDIDCGPTALDIRKKLAFLGYTYRRQELLLLNELVESTSDAAGIRRKLVPNPRTTKRKSALDVVAPVTT</sequence>
<dbReference type="InterPro" id="IPR008271">
    <property type="entry name" value="Ser/Thr_kinase_AS"/>
</dbReference>
<gene>
    <name evidence="11" type="ORF">BDY21DRAFT_29977</name>
</gene>
<dbReference type="SMART" id="SM00220">
    <property type="entry name" value="S_TKc"/>
    <property type="match status" value="1"/>
</dbReference>
<dbReference type="InterPro" id="IPR011009">
    <property type="entry name" value="Kinase-like_dom_sf"/>
</dbReference>
<name>A0A6A6P0U9_9PEZI</name>
<feature type="region of interest" description="Disordered" evidence="9">
    <location>
        <begin position="766"/>
        <end position="821"/>
    </location>
</feature>
<keyword evidence="12" id="KW-1185">Reference proteome</keyword>
<evidence type="ECO:0000256" key="5">
    <source>
        <dbReference type="ARBA" id="ARBA00022777"/>
    </source>
</evidence>
<evidence type="ECO:0000256" key="7">
    <source>
        <dbReference type="ARBA" id="ARBA00047899"/>
    </source>
</evidence>
<dbReference type="GO" id="GO:0035556">
    <property type="term" value="P:intracellular signal transduction"/>
    <property type="evidence" value="ECO:0007669"/>
    <property type="project" value="TreeGrafter"/>
</dbReference>
<protein>
    <recommendedName>
        <fullName evidence="1">non-specific serine/threonine protein kinase</fullName>
        <ecNumber evidence="1">2.7.11.1</ecNumber>
    </recommendedName>
</protein>
<evidence type="ECO:0000313" key="12">
    <source>
        <dbReference type="Proteomes" id="UP000799766"/>
    </source>
</evidence>
<dbReference type="Proteomes" id="UP000799766">
    <property type="component" value="Unassembled WGS sequence"/>
</dbReference>
<feature type="region of interest" description="Disordered" evidence="9">
    <location>
        <begin position="930"/>
        <end position="974"/>
    </location>
</feature>
<dbReference type="InterPro" id="IPR000719">
    <property type="entry name" value="Prot_kinase_dom"/>
</dbReference>
<feature type="compositionally biased region" description="Low complexity" evidence="9">
    <location>
        <begin position="212"/>
        <end position="238"/>
    </location>
</feature>
<accession>A0A6A6P0U9</accession>
<dbReference type="OrthoDB" id="3638488at2759"/>
<dbReference type="PANTHER" id="PTHR24356:SF400">
    <property type="entry name" value="SERINE_THREONINE-PROTEIN KINASE CBK1"/>
    <property type="match status" value="1"/>
</dbReference>
<feature type="compositionally biased region" description="Low complexity" evidence="9">
    <location>
        <begin position="25"/>
        <end position="50"/>
    </location>
</feature>
<evidence type="ECO:0000259" key="10">
    <source>
        <dbReference type="PROSITE" id="PS50011"/>
    </source>
</evidence>
<dbReference type="GO" id="GO:0004674">
    <property type="term" value="F:protein serine/threonine kinase activity"/>
    <property type="evidence" value="ECO:0007669"/>
    <property type="project" value="UniProtKB-KW"/>
</dbReference>
<keyword evidence="4" id="KW-0547">Nucleotide-binding</keyword>
<dbReference type="PANTHER" id="PTHR24356">
    <property type="entry name" value="SERINE/THREONINE-PROTEIN KINASE"/>
    <property type="match status" value="1"/>
</dbReference>
<dbReference type="Gene3D" id="3.30.200.20">
    <property type="entry name" value="Phosphorylase Kinase, domain 1"/>
    <property type="match status" value="1"/>
</dbReference>
<keyword evidence="6" id="KW-0067">ATP-binding</keyword>
<evidence type="ECO:0000256" key="2">
    <source>
        <dbReference type="ARBA" id="ARBA00022527"/>
    </source>
</evidence>
<organism evidence="11 12">
    <name type="scientific">Lineolata rhizophorae</name>
    <dbReference type="NCBI Taxonomy" id="578093"/>
    <lineage>
        <taxon>Eukaryota</taxon>
        <taxon>Fungi</taxon>
        <taxon>Dikarya</taxon>
        <taxon>Ascomycota</taxon>
        <taxon>Pezizomycotina</taxon>
        <taxon>Dothideomycetes</taxon>
        <taxon>Dothideomycetes incertae sedis</taxon>
        <taxon>Lineolatales</taxon>
        <taxon>Lineolataceae</taxon>
        <taxon>Lineolata</taxon>
    </lineage>
</organism>
<reference evidence="11" key="1">
    <citation type="journal article" date="2020" name="Stud. Mycol.">
        <title>101 Dothideomycetes genomes: a test case for predicting lifestyles and emergence of pathogens.</title>
        <authorList>
            <person name="Haridas S."/>
            <person name="Albert R."/>
            <person name="Binder M."/>
            <person name="Bloem J."/>
            <person name="Labutti K."/>
            <person name="Salamov A."/>
            <person name="Andreopoulos B."/>
            <person name="Baker S."/>
            <person name="Barry K."/>
            <person name="Bills G."/>
            <person name="Bluhm B."/>
            <person name="Cannon C."/>
            <person name="Castanera R."/>
            <person name="Culley D."/>
            <person name="Daum C."/>
            <person name="Ezra D."/>
            <person name="Gonzalez J."/>
            <person name="Henrissat B."/>
            <person name="Kuo A."/>
            <person name="Liang C."/>
            <person name="Lipzen A."/>
            <person name="Lutzoni F."/>
            <person name="Magnuson J."/>
            <person name="Mondo S."/>
            <person name="Nolan M."/>
            <person name="Ohm R."/>
            <person name="Pangilinan J."/>
            <person name="Park H.-J."/>
            <person name="Ramirez L."/>
            <person name="Alfaro M."/>
            <person name="Sun H."/>
            <person name="Tritt A."/>
            <person name="Yoshinaga Y."/>
            <person name="Zwiers L.-H."/>
            <person name="Turgeon B."/>
            <person name="Goodwin S."/>
            <person name="Spatafora J."/>
            <person name="Crous P."/>
            <person name="Grigoriev I."/>
        </authorList>
    </citation>
    <scope>NUCLEOTIDE SEQUENCE</scope>
    <source>
        <strain evidence="11">ATCC 16933</strain>
    </source>
</reference>
<dbReference type="InterPro" id="IPR050236">
    <property type="entry name" value="Ser_Thr_kinase_AGC"/>
</dbReference>
<keyword evidence="2" id="KW-0723">Serine/threonine-protein kinase</keyword>
<feature type="compositionally biased region" description="Polar residues" evidence="9">
    <location>
        <begin position="135"/>
        <end position="152"/>
    </location>
</feature>
<evidence type="ECO:0000256" key="1">
    <source>
        <dbReference type="ARBA" id="ARBA00012513"/>
    </source>
</evidence>
<feature type="compositionally biased region" description="Basic residues" evidence="9">
    <location>
        <begin position="174"/>
        <end position="184"/>
    </location>
</feature>
<evidence type="ECO:0000313" key="11">
    <source>
        <dbReference type="EMBL" id="KAF2457620.1"/>
    </source>
</evidence>
<evidence type="ECO:0000256" key="6">
    <source>
        <dbReference type="ARBA" id="ARBA00022840"/>
    </source>
</evidence>
<dbReference type="EMBL" id="MU001680">
    <property type="protein sequence ID" value="KAF2457620.1"/>
    <property type="molecule type" value="Genomic_DNA"/>
</dbReference>